<dbReference type="EMBL" id="JAMDLW010000022">
    <property type="protein sequence ID" value="MCY9521337.1"/>
    <property type="molecule type" value="Genomic_DNA"/>
</dbReference>
<evidence type="ECO:0000313" key="1">
    <source>
        <dbReference type="EMBL" id="MCY9521337.1"/>
    </source>
</evidence>
<gene>
    <name evidence="1" type="ORF">M5X09_16965</name>
</gene>
<sequence length="224" mass="25917">MDKQSYARYLLHLMDEEVDSNEEVIEEDALYGYFQMYMPSGEGVEATFEPLKDGDAYLQRIKRIYEMLDPEDFGGETVPGYFNSKADSVPQDVLKGHGEQLIKGLKELLDEFAEWDGAAEAAAYLSGIEEVQLLPHGKIDTIRQSYDPDVYEALFEVVSEHKDYDEPIEMLDEAYYSIACDYWISYYLQWHRYGFKGDPLAPYFELYKLGYSAIFSEHKLYIGS</sequence>
<protein>
    <submittedName>
        <fullName evidence="1">Uncharacterized protein</fullName>
    </submittedName>
</protein>
<proteinExistence type="predicted"/>
<name>A0ABT4DVF5_9BACL</name>
<keyword evidence="2" id="KW-1185">Reference proteome</keyword>
<reference evidence="1 2" key="1">
    <citation type="submission" date="2022-05" db="EMBL/GenBank/DDBJ databases">
        <title>Genome Sequencing of Bee-Associated Microbes.</title>
        <authorList>
            <person name="Dunlap C."/>
        </authorList>
    </citation>
    <scope>NUCLEOTIDE SEQUENCE [LARGE SCALE GENOMIC DNA]</scope>
    <source>
        <strain evidence="1 2">NRRL NRS-1438</strain>
    </source>
</reference>
<accession>A0ABT4DVF5</accession>
<dbReference type="Proteomes" id="UP001207626">
    <property type="component" value="Unassembled WGS sequence"/>
</dbReference>
<organism evidence="1 2">
    <name type="scientific">Paenibacillus apiarius</name>
    <dbReference type="NCBI Taxonomy" id="46240"/>
    <lineage>
        <taxon>Bacteria</taxon>
        <taxon>Bacillati</taxon>
        <taxon>Bacillota</taxon>
        <taxon>Bacilli</taxon>
        <taxon>Bacillales</taxon>
        <taxon>Paenibacillaceae</taxon>
        <taxon>Paenibacillus</taxon>
    </lineage>
</organism>
<evidence type="ECO:0000313" key="2">
    <source>
        <dbReference type="Proteomes" id="UP001207626"/>
    </source>
</evidence>
<comment type="caution">
    <text evidence="1">The sequence shown here is derived from an EMBL/GenBank/DDBJ whole genome shotgun (WGS) entry which is preliminary data.</text>
</comment>
<dbReference type="RefSeq" id="WP_268601181.1">
    <property type="nucleotide sequence ID" value="NZ_JAMDLV010000021.1"/>
</dbReference>